<protein>
    <submittedName>
        <fullName evidence="1">Uncharacterized protein</fullName>
    </submittedName>
</protein>
<proteinExistence type="predicted"/>
<keyword evidence="2" id="KW-1185">Reference proteome</keyword>
<dbReference type="EMBL" id="ML208274">
    <property type="protein sequence ID" value="TFK73615.1"/>
    <property type="molecule type" value="Genomic_DNA"/>
</dbReference>
<accession>A0ACD3B680</accession>
<sequence length="107" mass="11494">MGKSAKFLKRTHKKLKSGGNNQLVSTPAKSTDTDIQNAKKKASLKSKASKANTPTVTNKRSADDKILGGADYVSLMMGGRRKAKQEAEKLPRGEDDDGVGDDNDVDM</sequence>
<name>A0ACD3B680_9AGAR</name>
<dbReference type="Proteomes" id="UP000308600">
    <property type="component" value="Unassembled WGS sequence"/>
</dbReference>
<gene>
    <name evidence="1" type="ORF">BDN72DRAFT_834492</name>
</gene>
<organism evidence="1 2">
    <name type="scientific">Pluteus cervinus</name>
    <dbReference type="NCBI Taxonomy" id="181527"/>
    <lineage>
        <taxon>Eukaryota</taxon>
        <taxon>Fungi</taxon>
        <taxon>Dikarya</taxon>
        <taxon>Basidiomycota</taxon>
        <taxon>Agaricomycotina</taxon>
        <taxon>Agaricomycetes</taxon>
        <taxon>Agaricomycetidae</taxon>
        <taxon>Agaricales</taxon>
        <taxon>Pluteineae</taxon>
        <taxon>Pluteaceae</taxon>
        <taxon>Pluteus</taxon>
    </lineage>
</organism>
<reference evidence="1 2" key="1">
    <citation type="journal article" date="2019" name="Nat. Ecol. Evol.">
        <title>Megaphylogeny resolves global patterns of mushroom evolution.</title>
        <authorList>
            <person name="Varga T."/>
            <person name="Krizsan K."/>
            <person name="Foldi C."/>
            <person name="Dima B."/>
            <person name="Sanchez-Garcia M."/>
            <person name="Sanchez-Ramirez S."/>
            <person name="Szollosi G.J."/>
            <person name="Szarkandi J.G."/>
            <person name="Papp V."/>
            <person name="Albert L."/>
            <person name="Andreopoulos W."/>
            <person name="Angelini C."/>
            <person name="Antonin V."/>
            <person name="Barry K.W."/>
            <person name="Bougher N.L."/>
            <person name="Buchanan P."/>
            <person name="Buyck B."/>
            <person name="Bense V."/>
            <person name="Catcheside P."/>
            <person name="Chovatia M."/>
            <person name="Cooper J."/>
            <person name="Damon W."/>
            <person name="Desjardin D."/>
            <person name="Finy P."/>
            <person name="Geml J."/>
            <person name="Haridas S."/>
            <person name="Hughes K."/>
            <person name="Justo A."/>
            <person name="Karasinski D."/>
            <person name="Kautmanova I."/>
            <person name="Kiss B."/>
            <person name="Kocsube S."/>
            <person name="Kotiranta H."/>
            <person name="LaButti K.M."/>
            <person name="Lechner B.E."/>
            <person name="Liimatainen K."/>
            <person name="Lipzen A."/>
            <person name="Lukacs Z."/>
            <person name="Mihaltcheva S."/>
            <person name="Morgado L.N."/>
            <person name="Niskanen T."/>
            <person name="Noordeloos M.E."/>
            <person name="Ohm R.A."/>
            <person name="Ortiz-Santana B."/>
            <person name="Ovrebo C."/>
            <person name="Racz N."/>
            <person name="Riley R."/>
            <person name="Savchenko A."/>
            <person name="Shiryaev A."/>
            <person name="Soop K."/>
            <person name="Spirin V."/>
            <person name="Szebenyi C."/>
            <person name="Tomsovsky M."/>
            <person name="Tulloss R.E."/>
            <person name="Uehling J."/>
            <person name="Grigoriev I.V."/>
            <person name="Vagvolgyi C."/>
            <person name="Papp T."/>
            <person name="Martin F.M."/>
            <person name="Miettinen O."/>
            <person name="Hibbett D.S."/>
            <person name="Nagy L.G."/>
        </authorList>
    </citation>
    <scope>NUCLEOTIDE SEQUENCE [LARGE SCALE GENOMIC DNA]</scope>
    <source>
        <strain evidence="1 2">NL-1719</strain>
    </source>
</reference>
<evidence type="ECO:0000313" key="1">
    <source>
        <dbReference type="EMBL" id="TFK73615.1"/>
    </source>
</evidence>
<evidence type="ECO:0000313" key="2">
    <source>
        <dbReference type="Proteomes" id="UP000308600"/>
    </source>
</evidence>